<dbReference type="FunFam" id="3.30.160.20:FF:000003">
    <property type="entry name" value="Ribonuclease 3"/>
    <property type="match status" value="1"/>
</dbReference>
<keyword evidence="7 15" id="KW-0507">mRNA processing</keyword>
<name>A0A7U7J3I5_9GAMM</name>
<dbReference type="GO" id="GO:0008033">
    <property type="term" value="P:tRNA processing"/>
    <property type="evidence" value="ECO:0007669"/>
    <property type="project" value="UniProtKB-KW"/>
</dbReference>
<dbReference type="Gene3D" id="1.10.1520.10">
    <property type="entry name" value="Ribonuclease III domain"/>
    <property type="match status" value="1"/>
</dbReference>
<accession>A0A7U7J3I5</accession>
<evidence type="ECO:0000259" key="16">
    <source>
        <dbReference type="PROSITE" id="PS50137"/>
    </source>
</evidence>
<evidence type="ECO:0000256" key="5">
    <source>
        <dbReference type="ARBA" id="ARBA00022490"/>
    </source>
</evidence>
<evidence type="ECO:0000256" key="7">
    <source>
        <dbReference type="ARBA" id="ARBA00022664"/>
    </source>
</evidence>
<dbReference type="PANTHER" id="PTHR11207:SF0">
    <property type="entry name" value="RIBONUCLEASE 3"/>
    <property type="match status" value="1"/>
</dbReference>
<keyword evidence="6 15" id="KW-0698">rRNA processing</keyword>
<dbReference type="GO" id="GO:0010468">
    <property type="term" value="P:regulation of gene expression"/>
    <property type="evidence" value="ECO:0007669"/>
    <property type="project" value="TreeGrafter"/>
</dbReference>
<evidence type="ECO:0000256" key="12">
    <source>
        <dbReference type="ARBA" id="ARBA00022801"/>
    </source>
</evidence>
<keyword evidence="15" id="KW-0699">rRNA-binding</keyword>
<protein>
    <recommendedName>
        <fullName evidence="15">Ribonuclease 3</fullName>
        <ecNumber evidence="15">3.1.26.3</ecNumber>
    </recommendedName>
    <alternativeName>
        <fullName evidence="15">Ribonuclease III</fullName>
        <shortName evidence="15">RNase III</shortName>
    </alternativeName>
</protein>
<evidence type="ECO:0000256" key="1">
    <source>
        <dbReference type="ARBA" id="ARBA00000109"/>
    </source>
</evidence>
<sequence length="221" mass="24631">MNLLATQLCTALDYTFQQPELLEEALTHRSASVYNNERLEFLGDALLSLVIAEYLFQRYPKASEGELSRLRASLVKGEALAELARSLNLGKVLRLGQGELKSGGSQRESILSDALEAIFGAAYLDGGLTAGRTVILHLYRERLEELASASELKDPKTRLQEYQQARQQPLPMYNVLEIHGEPHAQSFRVECAVAEFRAVAVGNSRRKAEQEAARLVLEQMQ</sequence>
<dbReference type="RefSeq" id="WP_034432755.1">
    <property type="nucleotide sequence ID" value="NZ_CBTK010000135.1"/>
</dbReference>
<dbReference type="HAMAP" id="MF_00104">
    <property type="entry name" value="RNase_III"/>
    <property type="match status" value="1"/>
</dbReference>
<feature type="active site" evidence="15">
    <location>
        <position position="116"/>
    </location>
</feature>
<evidence type="ECO:0000259" key="17">
    <source>
        <dbReference type="PROSITE" id="PS50142"/>
    </source>
</evidence>
<feature type="binding site" evidence="15">
    <location>
        <position position="116"/>
    </location>
    <ligand>
        <name>Mg(2+)</name>
        <dbReference type="ChEBI" id="CHEBI:18420"/>
    </ligand>
</feature>
<evidence type="ECO:0000313" key="18">
    <source>
        <dbReference type="EMBL" id="CDH45243.1"/>
    </source>
</evidence>
<dbReference type="PANTHER" id="PTHR11207">
    <property type="entry name" value="RIBONUCLEASE III"/>
    <property type="match status" value="1"/>
</dbReference>
<evidence type="ECO:0000256" key="2">
    <source>
        <dbReference type="ARBA" id="ARBA00004496"/>
    </source>
</evidence>
<dbReference type="OrthoDB" id="9805026at2"/>
<dbReference type="SUPFAM" id="SSF54768">
    <property type="entry name" value="dsRNA-binding domain-like"/>
    <property type="match status" value="1"/>
</dbReference>
<dbReference type="InterPro" id="IPR000999">
    <property type="entry name" value="RNase_III_dom"/>
</dbReference>
<dbReference type="Gene3D" id="3.30.160.20">
    <property type="match status" value="1"/>
</dbReference>
<evidence type="ECO:0000313" key="19">
    <source>
        <dbReference type="Proteomes" id="UP000019184"/>
    </source>
</evidence>
<feature type="active site" evidence="15">
    <location>
        <position position="44"/>
    </location>
</feature>
<dbReference type="GO" id="GO:0003725">
    <property type="term" value="F:double-stranded RNA binding"/>
    <property type="evidence" value="ECO:0007669"/>
    <property type="project" value="TreeGrafter"/>
</dbReference>
<dbReference type="SMART" id="SM00358">
    <property type="entry name" value="DSRM"/>
    <property type="match status" value="1"/>
</dbReference>
<dbReference type="GO" id="GO:0005737">
    <property type="term" value="C:cytoplasm"/>
    <property type="evidence" value="ECO:0007669"/>
    <property type="project" value="UniProtKB-SubCell"/>
</dbReference>
<comment type="cofactor">
    <cofactor evidence="15">
        <name>Mg(2+)</name>
        <dbReference type="ChEBI" id="CHEBI:18420"/>
    </cofactor>
</comment>
<dbReference type="PROSITE" id="PS00517">
    <property type="entry name" value="RNASE_3_1"/>
    <property type="match status" value="1"/>
</dbReference>
<dbReference type="PROSITE" id="PS50142">
    <property type="entry name" value="RNASE_3_2"/>
    <property type="match status" value="1"/>
</dbReference>
<dbReference type="GO" id="GO:0046872">
    <property type="term" value="F:metal ion binding"/>
    <property type="evidence" value="ECO:0007669"/>
    <property type="project" value="UniProtKB-KW"/>
</dbReference>
<dbReference type="CDD" id="cd10845">
    <property type="entry name" value="DSRM_RNAse_III_family"/>
    <property type="match status" value="1"/>
</dbReference>
<keyword evidence="5 15" id="KW-0963">Cytoplasm</keyword>
<evidence type="ECO:0000256" key="3">
    <source>
        <dbReference type="ARBA" id="ARBA00010183"/>
    </source>
</evidence>
<dbReference type="Proteomes" id="UP000019184">
    <property type="component" value="Unassembled WGS sequence"/>
</dbReference>
<feature type="domain" description="RNase III" evidence="17">
    <location>
        <begin position="5"/>
        <end position="127"/>
    </location>
</feature>
<dbReference type="GO" id="GO:0042802">
    <property type="term" value="F:identical protein binding"/>
    <property type="evidence" value="ECO:0007669"/>
    <property type="project" value="UniProtKB-ARBA"/>
</dbReference>
<feature type="binding site" evidence="15">
    <location>
        <position position="40"/>
    </location>
    <ligand>
        <name>Mg(2+)</name>
        <dbReference type="ChEBI" id="CHEBI:18420"/>
    </ligand>
</feature>
<dbReference type="InterPro" id="IPR036389">
    <property type="entry name" value="RNase_III_sf"/>
</dbReference>
<dbReference type="EC" id="3.1.26.3" evidence="15"/>
<comment type="similarity">
    <text evidence="3">Belongs to the ribonuclease III family.</text>
</comment>
<evidence type="ECO:0000256" key="9">
    <source>
        <dbReference type="ARBA" id="ARBA00022722"/>
    </source>
</evidence>
<keyword evidence="8 15" id="KW-0819">tRNA processing</keyword>
<feature type="domain" description="DRBM" evidence="16">
    <location>
        <begin position="154"/>
        <end position="221"/>
    </location>
</feature>
<dbReference type="Pfam" id="PF14622">
    <property type="entry name" value="Ribonucleas_3_3"/>
    <property type="match status" value="1"/>
</dbReference>
<organism evidence="18 19">
    <name type="scientific">Candidatus Contendobacter odensis Run_B_J11</name>
    <dbReference type="NCBI Taxonomy" id="1400861"/>
    <lineage>
        <taxon>Bacteria</taxon>
        <taxon>Pseudomonadati</taxon>
        <taxon>Pseudomonadota</taxon>
        <taxon>Gammaproteobacteria</taxon>
        <taxon>Candidatus Competibacteraceae</taxon>
        <taxon>Candidatus Contendibacter</taxon>
    </lineage>
</organism>
<feature type="binding site" evidence="15">
    <location>
        <position position="113"/>
    </location>
    <ligand>
        <name>Mg(2+)</name>
        <dbReference type="ChEBI" id="CHEBI:18420"/>
    </ligand>
</feature>
<dbReference type="CDD" id="cd00593">
    <property type="entry name" value="RIBOc"/>
    <property type="match status" value="1"/>
</dbReference>
<dbReference type="PROSITE" id="PS50137">
    <property type="entry name" value="DS_RBD"/>
    <property type="match status" value="1"/>
</dbReference>
<keyword evidence="10 15" id="KW-0479">Metal-binding</keyword>
<evidence type="ECO:0000256" key="14">
    <source>
        <dbReference type="ARBA" id="ARBA00022884"/>
    </source>
</evidence>
<dbReference type="GO" id="GO:0006364">
    <property type="term" value="P:rRNA processing"/>
    <property type="evidence" value="ECO:0007669"/>
    <property type="project" value="UniProtKB-UniRule"/>
</dbReference>
<keyword evidence="11 15" id="KW-0255">Endonuclease</keyword>
<evidence type="ECO:0000256" key="6">
    <source>
        <dbReference type="ARBA" id="ARBA00022552"/>
    </source>
</evidence>
<comment type="subunit">
    <text evidence="4 15">Homodimer.</text>
</comment>
<gene>
    <name evidence="15 18" type="primary">rnc</name>
    <name evidence="18" type="ORF">BN874_220013</name>
</gene>
<dbReference type="SMART" id="SM00535">
    <property type="entry name" value="RIBOc"/>
    <property type="match status" value="1"/>
</dbReference>
<dbReference type="AlphaFoldDB" id="A0A7U7J3I5"/>
<evidence type="ECO:0000256" key="8">
    <source>
        <dbReference type="ARBA" id="ARBA00022694"/>
    </source>
</evidence>
<comment type="subcellular location">
    <subcellularLocation>
        <location evidence="2 15">Cytoplasm</location>
    </subcellularLocation>
</comment>
<proteinExistence type="inferred from homology"/>
<comment type="function">
    <text evidence="15">Digests double-stranded RNA. Involved in the processing of primary rRNA transcript to yield the immediate precursors to the large and small rRNAs (23S and 16S). Processes some mRNAs, and tRNAs when they are encoded in the rRNA operon. Processes pre-crRNA and tracrRNA of type II CRISPR loci if present in the organism.</text>
</comment>
<dbReference type="InterPro" id="IPR011907">
    <property type="entry name" value="RNase_III"/>
</dbReference>
<dbReference type="InterPro" id="IPR014720">
    <property type="entry name" value="dsRBD_dom"/>
</dbReference>
<dbReference type="FunFam" id="1.10.1520.10:FF:000001">
    <property type="entry name" value="Ribonuclease 3"/>
    <property type="match status" value="1"/>
</dbReference>
<dbReference type="Pfam" id="PF00035">
    <property type="entry name" value="dsrm"/>
    <property type="match status" value="1"/>
</dbReference>
<evidence type="ECO:0000256" key="10">
    <source>
        <dbReference type="ARBA" id="ARBA00022723"/>
    </source>
</evidence>
<dbReference type="GO" id="GO:0004525">
    <property type="term" value="F:ribonuclease III activity"/>
    <property type="evidence" value="ECO:0007669"/>
    <property type="project" value="UniProtKB-UniRule"/>
</dbReference>
<evidence type="ECO:0000256" key="13">
    <source>
        <dbReference type="ARBA" id="ARBA00022842"/>
    </source>
</evidence>
<keyword evidence="13 15" id="KW-0460">Magnesium</keyword>
<comment type="caution">
    <text evidence="18">The sequence shown here is derived from an EMBL/GenBank/DDBJ whole genome shotgun (WGS) entry which is preliminary data.</text>
</comment>
<dbReference type="SUPFAM" id="SSF69065">
    <property type="entry name" value="RNase III domain-like"/>
    <property type="match status" value="1"/>
</dbReference>
<keyword evidence="12 15" id="KW-0378">Hydrolase</keyword>
<dbReference type="GO" id="GO:0006397">
    <property type="term" value="P:mRNA processing"/>
    <property type="evidence" value="ECO:0007669"/>
    <property type="project" value="UniProtKB-UniRule"/>
</dbReference>
<keyword evidence="9 15" id="KW-0540">Nuclease</keyword>
<reference evidence="18 19" key="1">
    <citation type="journal article" date="2014" name="ISME J.">
        <title>Candidatus Competibacter-lineage genomes retrieved from metagenomes reveal functional metabolic diversity.</title>
        <authorList>
            <person name="McIlroy S.J."/>
            <person name="Albertsen M."/>
            <person name="Andresen E.K."/>
            <person name="Saunders A.M."/>
            <person name="Kristiansen R."/>
            <person name="Stokholm-Bjerregaard M."/>
            <person name="Nielsen K.L."/>
            <person name="Nielsen P.H."/>
        </authorList>
    </citation>
    <scope>NUCLEOTIDE SEQUENCE [LARGE SCALE GENOMIC DNA]</scope>
    <source>
        <strain evidence="18 19">Run_B_J11</strain>
    </source>
</reference>
<evidence type="ECO:0000256" key="11">
    <source>
        <dbReference type="ARBA" id="ARBA00022759"/>
    </source>
</evidence>
<dbReference type="EMBL" id="CBTK010000135">
    <property type="protein sequence ID" value="CDH45243.1"/>
    <property type="molecule type" value="Genomic_DNA"/>
</dbReference>
<evidence type="ECO:0000256" key="15">
    <source>
        <dbReference type="HAMAP-Rule" id="MF_00104"/>
    </source>
</evidence>
<dbReference type="NCBIfam" id="TIGR02191">
    <property type="entry name" value="RNaseIII"/>
    <property type="match status" value="1"/>
</dbReference>
<dbReference type="GO" id="GO:0019843">
    <property type="term" value="F:rRNA binding"/>
    <property type="evidence" value="ECO:0007669"/>
    <property type="project" value="UniProtKB-KW"/>
</dbReference>
<keyword evidence="14 15" id="KW-0694">RNA-binding</keyword>
<keyword evidence="19" id="KW-1185">Reference proteome</keyword>
<evidence type="ECO:0000256" key="4">
    <source>
        <dbReference type="ARBA" id="ARBA00011738"/>
    </source>
</evidence>
<comment type="catalytic activity">
    <reaction evidence="1 15">
        <text>Endonucleolytic cleavage to 5'-phosphomonoester.</text>
        <dbReference type="EC" id="3.1.26.3"/>
    </reaction>
</comment>